<sequence>MATCYLASTKAGASTEEWGQNGESETTFPMMIRVGDTNSANAISSARSFSSARTCEIGKTVAISHSLKKTEVCPSFELRPEV</sequence>
<evidence type="ECO:0000313" key="1">
    <source>
        <dbReference type="EMBL" id="KAH7862787.1"/>
    </source>
</evidence>
<accession>A0ACB7ZBF5</accession>
<comment type="caution">
    <text evidence="1">The sequence shown here is derived from an EMBL/GenBank/DDBJ whole genome shotgun (WGS) entry which is preliminary data.</text>
</comment>
<proteinExistence type="predicted"/>
<reference evidence="1 2" key="1">
    <citation type="journal article" date="2021" name="Hortic Res">
        <title>High-quality reference genome and annotation aids understanding of berry development for evergreen blueberry (Vaccinium darrowii).</title>
        <authorList>
            <person name="Yu J."/>
            <person name="Hulse-Kemp A.M."/>
            <person name="Babiker E."/>
            <person name="Staton M."/>
        </authorList>
    </citation>
    <scope>NUCLEOTIDE SEQUENCE [LARGE SCALE GENOMIC DNA]</scope>
    <source>
        <strain evidence="2">cv. NJ 8807/NJ 8810</strain>
        <tissue evidence="1">Young leaf</tissue>
    </source>
</reference>
<evidence type="ECO:0000313" key="2">
    <source>
        <dbReference type="Proteomes" id="UP000828048"/>
    </source>
</evidence>
<gene>
    <name evidence="1" type="ORF">Vadar_009566</name>
</gene>
<dbReference type="Proteomes" id="UP000828048">
    <property type="component" value="Chromosome 12"/>
</dbReference>
<dbReference type="EMBL" id="CM037162">
    <property type="protein sequence ID" value="KAH7862787.1"/>
    <property type="molecule type" value="Genomic_DNA"/>
</dbReference>
<name>A0ACB7ZBF5_9ERIC</name>
<keyword evidence="2" id="KW-1185">Reference proteome</keyword>
<protein>
    <submittedName>
        <fullName evidence="1">Uncharacterized protein</fullName>
    </submittedName>
</protein>
<organism evidence="1 2">
    <name type="scientific">Vaccinium darrowii</name>
    <dbReference type="NCBI Taxonomy" id="229202"/>
    <lineage>
        <taxon>Eukaryota</taxon>
        <taxon>Viridiplantae</taxon>
        <taxon>Streptophyta</taxon>
        <taxon>Embryophyta</taxon>
        <taxon>Tracheophyta</taxon>
        <taxon>Spermatophyta</taxon>
        <taxon>Magnoliopsida</taxon>
        <taxon>eudicotyledons</taxon>
        <taxon>Gunneridae</taxon>
        <taxon>Pentapetalae</taxon>
        <taxon>asterids</taxon>
        <taxon>Ericales</taxon>
        <taxon>Ericaceae</taxon>
        <taxon>Vaccinioideae</taxon>
        <taxon>Vaccinieae</taxon>
        <taxon>Vaccinium</taxon>
    </lineage>
</organism>